<comment type="caution">
    <text evidence="1">The sequence shown here is derived from an EMBL/GenBank/DDBJ whole genome shotgun (WGS) entry which is preliminary data.</text>
</comment>
<dbReference type="EMBL" id="NVUL01000107">
    <property type="protein sequence ID" value="PCI74172.1"/>
    <property type="molecule type" value="Genomic_DNA"/>
</dbReference>
<dbReference type="AlphaFoldDB" id="A0A2A4WUQ5"/>
<organism evidence="1 2">
    <name type="scientific">SAR86 cluster bacterium</name>
    <dbReference type="NCBI Taxonomy" id="2030880"/>
    <lineage>
        <taxon>Bacteria</taxon>
        <taxon>Pseudomonadati</taxon>
        <taxon>Pseudomonadota</taxon>
        <taxon>Gammaproteobacteria</taxon>
        <taxon>SAR86 cluster</taxon>
    </lineage>
</organism>
<gene>
    <name evidence="1" type="ORF">COB20_15430</name>
</gene>
<feature type="non-terminal residue" evidence="1">
    <location>
        <position position="424"/>
    </location>
</feature>
<proteinExistence type="predicted"/>
<reference evidence="2" key="1">
    <citation type="submission" date="2017-08" db="EMBL/GenBank/DDBJ databases">
        <title>A dynamic microbial community with high functional redundancy inhabits the cold, oxic subseafloor aquifer.</title>
        <authorList>
            <person name="Tully B.J."/>
            <person name="Wheat C.G."/>
            <person name="Glazer B.T."/>
            <person name="Huber J.A."/>
        </authorList>
    </citation>
    <scope>NUCLEOTIDE SEQUENCE [LARGE SCALE GENOMIC DNA]</scope>
</reference>
<accession>A0A2A4WUQ5</accession>
<name>A0A2A4WUQ5_9GAMM</name>
<protein>
    <submittedName>
        <fullName evidence="1">Uncharacterized protein</fullName>
    </submittedName>
</protein>
<evidence type="ECO:0000313" key="1">
    <source>
        <dbReference type="EMBL" id="PCI74172.1"/>
    </source>
</evidence>
<dbReference type="Proteomes" id="UP000218767">
    <property type="component" value="Unassembled WGS sequence"/>
</dbReference>
<evidence type="ECO:0000313" key="2">
    <source>
        <dbReference type="Proteomes" id="UP000218767"/>
    </source>
</evidence>
<sequence>MAWVSLLLATIVHGQDVLEVVDDDLLTQREQLQQQLTDLESTLGRYDPALIEILSSLADSSTPLNLFSEASTLLGRSLQIQRLSLGLFTPAQIPLILAKMEVDARAGDWETVNESMDYLYWLLIGKNVSEGEALVNSLIRLSEFHLRGVVGDTANLQAHHYQQAFKITYQALMVSEEFLGPDGPHLIDLHYSLVKQVYLQSAAVERGGDTAYALRAVVPRSKWVRPRRIAQSRYYRAGSELLSDIREIIAQSYEGPAESLAMVDLYVADWHLLFDQGQAEAAYMNAFTGLQAAGVGTAELNLLFSTPKILPIPAFHSTVSTALTGNQSAEQGKEPESSLYYKQWLDAMSVVSLPVIARSPGLAKQEQLPEIRLRFSLDSLSNVSHWVNGRYRTNMSVAKEFDIIEPDENSGFYIEVLDEDLRLL</sequence>